<evidence type="ECO:0000313" key="1">
    <source>
        <dbReference type="EMBL" id="VDO89410.1"/>
    </source>
</evidence>
<dbReference type="Proteomes" id="UP000269396">
    <property type="component" value="Unassembled WGS sequence"/>
</dbReference>
<reference evidence="1 2" key="1">
    <citation type="submission" date="2018-11" db="EMBL/GenBank/DDBJ databases">
        <authorList>
            <consortium name="Pathogen Informatics"/>
        </authorList>
    </citation>
    <scope>NUCLEOTIDE SEQUENCE [LARGE SCALE GENOMIC DNA]</scope>
    <source>
        <strain>Denwood</strain>
        <strain evidence="2">Zambia</strain>
    </source>
</reference>
<dbReference type="EMBL" id="UZAL01004173">
    <property type="protein sequence ID" value="VDO89410.1"/>
    <property type="molecule type" value="Genomic_DNA"/>
</dbReference>
<name>A0A3P7YMM1_9TREM</name>
<keyword evidence="2" id="KW-1185">Reference proteome</keyword>
<organism evidence="1 2">
    <name type="scientific">Schistosoma mattheei</name>
    <dbReference type="NCBI Taxonomy" id="31246"/>
    <lineage>
        <taxon>Eukaryota</taxon>
        <taxon>Metazoa</taxon>
        <taxon>Spiralia</taxon>
        <taxon>Lophotrochozoa</taxon>
        <taxon>Platyhelminthes</taxon>
        <taxon>Trematoda</taxon>
        <taxon>Digenea</taxon>
        <taxon>Strigeidida</taxon>
        <taxon>Schistosomatoidea</taxon>
        <taxon>Schistosomatidae</taxon>
        <taxon>Schistosoma</taxon>
    </lineage>
</organism>
<accession>A0A3P7YMM1</accession>
<gene>
    <name evidence="1" type="ORF">SMTD_LOCUS2764</name>
</gene>
<proteinExistence type="predicted"/>
<evidence type="ECO:0000313" key="2">
    <source>
        <dbReference type="Proteomes" id="UP000269396"/>
    </source>
</evidence>
<protein>
    <submittedName>
        <fullName evidence="1">Uncharacterized protein</fullName>
    </submittedName>
</protein>
<dbReference type="AlphaFoldDB" id="A0A3P7YMM1"/>
<sequence>MFTRTFKNTCCYSMNCRKINRLYQFQSSFIIFHSNKKRNKFI</sequence>